<comment type="caution">
    <text evidence="1">The sequence shown here is derived from an EMBL/GenBank/DDBJ whole genome shotgun (WGS) entry which is preliminary data.</text>
</comment>
<dbReference type="OrthoDB" id="10612642at2759"/>
<sequence length="238" mass="26039">MDFATKFKACWNKSSAFTPRARSSARLESESETTRRKTHAPRCEFDGRFSVARRGDGAYLLYARANANGVSNKRGRFGGRHVQVALHRGDPGTKGWGPFRLIEVEGFVGGRSFENLYFGAVNAVAGYLLGLFPLSSPGRHAIVAAFSCDGVHFSKFLDVTHAGNAGAGRTFHQPFDGLVVEKGRVYAYVQENVRGLDMDRYDDDPNYPTAPPRVVRYGTTLVALARRAVAETRGLAGC</sequence>
<organism evidence="1 2">
    <name type="scientific">Pelagomonas calceolata</name>
    <dbReference type="NCBI Taxonomy" id="35677"/>
    <lineage>
        <taxon>Eukaryota</taxon>
        <taxon>Sar</taxon>
        <taxon>Stramenopiles</taxon>
        <taxon>Ochrophyta</taxon>
        <taxon>Pelagophyceae</taxon>
        <taxon>Pelagomonadales</taxon>
        <taxon>Pelagomonadaceae</taxon>
        <taxon>Pelagomonas</taxon>
    </lineage>
</organism>
<protein>
    <submittedName>
        <fullName evidence="1">Uncharacterized protein</fullName>
    </submittedName>
</protein>
<evidence type="ECO:0000313" key="1">
    <source>
        <dbReference type="EMBL" id="CAH0375807.1"/>
    </source>
</evidence>
<dbReference type="AlphaFoldDB" id="A0A8J2SXB6"/>
<dbReference type="EMBL" id="CAKKNE010000005">
    <property type="protein sequence ID" value="CAH0375807.1"/>
    <property type="molecule type" value="Genomic_DNA"/>
</dbReference>
<proteinExistence type="predicted"/>
<accession>A0A8J2SXB6</accession>
<reference evidence="1" key="1">
    <citation type="submission" date="2021-11" db="EMBL/GenBank/DDBJ databases">
        <authorList>
            <consortium name="Genoscope - CEA"/>
            <person name="William W."/>
        </authorList>
    </citation>
    <scope>NUCLEOTIDE SEQUENCE</scope>
</reference>
<name>A0A8J2SXB6_9STRA</name>
<dbReference type="Proteomes" id="UP000789595">
    <property type="component" value="Unassembled WGS sequence"/>
</dbReference>
<keyword evidence="2" id="KW-1185">Reference proteome</keyword>
<evidence type="ECO:0000313" key="2">
    <source>
        <dbReference type="Proteomes" id="UP000789595"/>
    </source>
</evidence>
<gene>
    <name evidence="1" type="ORF">PECAL_5P03540</name>
</gene>